<evidence type="ECO:0000313" key="9">
    <source>
        <dbReference type="Proteomes" id="UP001143362"/>
    </source>
</evidence>
<reference evidence="8" key="1">
    <citation type="submission" date="2019-02" db="EMBL/GenBank/DDBJ databases">
        <authorList>
            <person name="Li S.-H."/>
        </authorList>
    </citation>
    <scope>NUCLEOTIDE SEQUENCE</scope>
    <source>
        <strain evidence="8">IMCC14734</strain>
    </source>
</reference>
<protein>
    <submittedName>
        <fullName evidence="8">Aromatic ring-hydroxylating dioxygenase subunit alpha</fullName>
    </submittedName>
</protein>
<gene>
    <name evidence="8" type="ORF">EYC98_13925</name>
</gene>
<keyword evidence="4" id="KW-0560">Oxidoreductase</keyword>
<keyword evidence="5" id="KW-0408">Iron</keyword>
<dbReference type="Gene3D" id="3.90.380.10">
    <property type="entry name" value="Naphthalene 1,2-dioxygenase Alpha Subunit, Chain A, domain 1"/>
    <property type="match status" value="1"/>
</dbReference>
<dbReference type="InterPro" id="IPR015879">
    <property type="entry name" value="Ring_hydroxy_dOase_asu_C_dom"/>
</dbReference>
<dbReference type="RefSeq" id="WP_279245951.1">
    <property type="nucleotide sequence ID" value="NZ_SHNN01000002.1"/>
</dbReference>
<dbReference type="PROSITE" id="PS51296">
    <property type="entry name" value="RIESKE"/>
    <property type="match status" value="1"/>
</dbReference>
<feature type="domain" description="Rieske" evidence="7">
    <location>
        <begin position="46"/>
        <end position="154"/>
    </location>
</feature>
<dbReference type="Pfam" id="PF00848">
    <property type="entry name" value="Ring_hydroxyl_A"/>
    <property type="match status" value="1"/>
</dbReference>
<dbReference type="InterPro" id="IPR017941">
    <property type="entry name" value="Rieske_2Fe-2S"/>
</dbReference>
<dbReference type="PANTHER" id="PTHR43756">
    <property type="entry name" value="CHOLINE MONOOXYGENASE, CHLOROPLASTIC"/>
    <property type="match status" value="1"/>
</dbReference>
<evidence type="ECO:0000256" key="2">
    <source>
        <dbReference type="ARBA" id="ARBA00022714"/>
    </source>
</evidence>
<dbReference type="Gene3D" id="2.102.10.10">
    <property type="entry name" value="Rieske [2Fe-2S] iron-sulphur domain"/>
    <property type="match status" value="1"/>
</dbReference>
<evidence type="ECO:0000256" key="3">
    <source>
        <dbReference type="ARBA" id="ARBA00022723"/>
    </source>
</evidence>
<keyword evidence="8" id="KW-0223">Dioxygenase</keyword>
<name>A0ABT3THZ6_9GAMM</name>
<dbReference type="Pfam" id="PF00355">
    <property type="entry name" value="Rieske"/>
    <property type="match status" value="1"/>
</dbReference>
<accession>A0ABT3THZ6</accession>
<comment type="cofactor">
    <cofactor evidence="1">
        <name>Fe cation</name>
        <dbReference type="ChEBI" id="CHEBI:24875"/>
    </cofactor>
</comment>
<dbReference type="SUPFAM" id="SSF55961">
    <property type="entry name" value="Bet v1-like"/>
    <property type="match status" value="1"/>
</dbReference>
<dbReference type="GO" id="GO:0051213">
    <property type="term" value="F:dioxygenase activity"/>
    <property type="evidence" value="ECO:0007669"/>
    <property type="project" value="UniProtKB-KW"/>
</dbReference>
<dbReference type="CDD" id="cd03469">
    <property type="entry name" value="Rieske_RO_Alpha_N"/>
    <property type="match status" value="1"/>
</dbReference>
<proteinExistence type="predicted"/>
<evidence type="ECO:0000313" key="8">
    <source>
        <dbReference type="EMBL" id="MCX2981956.1"/>
    </source>
</evidence>
<organism evidence="8 9">
    <name type="scientific">Candidatus Litorirhabdus singularis</name>
    <dbReference type="NCBI Taxonomy" id="2518993"/>
    <lineage>
        <taxon>Bacteria</taxon>
        <taxon>Pseudomonadati</taxon>
        <taxon>Pseudomonadota</taxon>
        <taxon>Gammaproteobacteria</taxon>
        <taxon>Cellvibrionales</taxon>
        <taxon>Halieaceae</taxon>
        <taxon>Candidatus Litorirhabdus</taxon>
    </lineage>
</organism>
<sequence>MADVPSIVQSSTQPLPQPVRNFGKERYISYDWMQREWQTVWSKTWQVAAPLSDLLEAGDFVVYEIGAESLLLTCDKDGDPRAFYNVCQHRGVRLVDEPCGKRDSFRCPYHSWRYNPEGEMTYAPASDHFQHGLPEDRVNLEEVRCETALGLVWVCLDSAAPPLAEFLRDMLPLMQHYQFEAMTLMQDQTVLVNCNWKAVVDNFGELYHVHYLHPQHRSFVDCSNARSDLYAGGHTRVWVPGATTDAQFSQPDSPPELLEMQLSALGLDANDFVGRVEEIQPAIRAAKRKLAAGPMPHFSNFSDEELTDVMQTNVFPNMVCTYQPEMMWLMRVRPHATDPNQSYLDKFSFEMLTEDAAQPKPQQRPEHESFTYEDVIAGRHSMTPTIDQDLSLLRHAQQGMHSEGFAGVWLHETECRVAHFHQYLDQCIGHKEAFDR</sequence>
<dbReference type="CDD" id="cd08882">
    <property type="entry name" value="RHO_alpha_C_MupW-like"/>
    <property type="match status" value="1"/>
</dbReference>
<keyword evidence="2" id="KW-0001">2Fe-2S</keyword>
<keyword evidence="6" id="KW-0411">Iron-sulfur</keyword>
<evidence type="ECO:0000256" key="5">
    <source>
        <dbReference type="ARBA" id="ARBA00023004"/>
    </source>
</evidence>
<keyword evidence="3" id="KW-0479">Metal-binding</keyword>
<evidence type="ECO:0000259" key="7">
    <source>
        <dbReference type="PROSITE" id="PS51296"/>
    </source>
</evidence>
<dbReference type="InterPro" id="IPR001663">
    <property type="entry name" value="Rng_hydr_dOase-A"/>
</dbReference>
<keyword evidence="9" id="KW-1185">Reference proteome</keyword>
<evidence type="ECO:0000256" key="4">
    <source>
        <dbReference type="ARBA" id="ARBA00023002"/>
    </source>
</evidence>
<dbReference type="SUPFAM" id="SSF50022">
    <property type="entry name" value="ISP domain"/>
    <property type="match status" value="1"/>
</dbReference>
<evidence type="ECO:0000256" key="1">
    <source>
        <dbReference type="ARBA" id="ARBA00001962"/>
    </source>
</evidence>
<dbReference type="InterPro" id="IPR036922">
    <property type="entry name" value="Rieske_2Fe-2S_sf"/>
</dbReference>
<dbReference type="EMBL" id="SHNN01000002">
    <property type="protein sequence ID" value="MCX2981956.1"/>
    <property type="molecule type" value="Genomic_DNA"/>
</dbReference>
<dbReference type="PRINTS" id="PR00090">
    <property type="entry name" value="RNGDIOXGNASE"/>
</dbReference>
<dbReference type="Proteomes" id="UP001143362">
    <property type="component" value="Unassembled WGS sequence"/>
</dbReference>
<comment type="caution">
    <text evidence="8">The sequence shown here is derived from an EMBL/GenBank/DDBJ whole genome shotgun (WGS) entry which is preliminary data.</text>
</comment>
<dbReference type="PANTHER" id="PTHR43756:SF5">
    <property type="entry name" value="CHOLINE MONOOXYGENASE, CHLOROPLASTIC"/>
    <property type="match status" value="1"/>
</dbReference>
<evidence type="ECO:0000256" key="6">
    <source>
        <dbReference type="ARBA" id="ARBA00023014"/>
    </source>
</evidence>